<dbReference type="EMBL" id="CAMGYJ010000011">
    <property type="protein sequence ID" value="CAI0566456.1"/>
    <property type="molecule type" value="Genomic_DNA"/>
</dbReference>
<sequence length="88" mass="9587">MMGRGPIRANALAGSQGSIGDDMGEQEHNVNPDEMMNGWGNNMQRDDKEPSEDFLNDDEEKDNEAKVASGEKLGNSISIQDEVPCLCC</sequence>
<dbReference type="AlphaFoldDB" id="A0AAV0RWG1"/>
<comment type="caution">
    <text evidence="2">The sequence shown here is derived from an EMBL/GenBank/DDBJ whole genome shotgun (WGS) entry which is preliminary data.</text>
</comment>
<reference evidence="2" key="1">
    <citation type="submission" date="2022-08" db="EMBL/GenBank/DDBJ databases">
        <authorList>
            <person name="Gutierrez-Valencia J."/>
        </authorList>
    </citation>
    <scope>NUCLEOTIDE SEQUENCE</scope>
</reference>
<protein>
    <submittedName>
        <fullName evidence="2">Uncharacterized protein</fullName>
    </submittedName>
</protein>
<keyword evidence="3" id="KW-1185">Reference proteome</keyword>
<evidence type="ECO:0000313" key="2">
    <source>
        <dbReference type="EMBL" id="CAI0566456.1"/>
    </source>
</evidence>
<accession>A0AAV0RWG1</accession>
<feature type="region of interest" description="Disordered" evidence="1">
    <location>
        <begin position="1"/>
        <end position="75"/>
    </location>
</feature>
<proteinExistence type="predicted"/>
<feature type="compositionally biased region" description="Acidic residues" evidence="1">
    <location>
        <begin position="49"/>
        <end position="62"/>
    </location>
</feature>
<name>A0AAV0RWG1_9ROSI</name>
<evidence type="ECO:0000256" key="1">
    <source>
        <dbReference type="SAM" id="MobiDB-lite"/>
    </source>
</evidence>
<dbReference type="Proteomes" id="UP001154282">
    <property type="component" value="Unassembled WGS sequence"/>
</dbReference>
<evidence type="ECO:0000313" key="3">
    <source>
        <dbReference type="Proteomes" id="UP001154282"/>
    </source>
</evidence>
<organism evidence="2 3">
    <name type="scientific">Linum tenue</name>
    <dbReference type="NCBI Taxonomy" id="586396"/>
    <lineage>
        <taxon>Eukaryota</taxon>
        <taxon>Viridiplantae</taxon>
        <taxon>Streptophyta</taxon>
        <taxon>Embryophyta</taxon>
        <taxon>Tracheophyta</taxon>
        <taxon>Spermatophyta</taxon>
        <taxon>Magnoliopsida</taxon>
        <taxon>eudicotyledons</taxon>
        <taxon>Gunneridae</taxon>
        <taxon>Pentapetalae</taxon>
        <taxon>rosids</taxon>
        <taxon>fabids</taxon>
        <taxon>Malpighiales</taxon>
        <taxon>Linaceae</taxon>
        <taxon>Linum</taxon>
    </lineage>
</organism>
<gene>
    <name evidence="2" type="ORF">LITE_LOCUS50083</name>
</gene>